<feature type="region of interest" description="Disordered" evidence="1">
    <location>
        <begin position="1"/>
        <end position="22"/>
    </location>
</feature>
<keyword evidence="4" id="KW-1185">Reference proteome</keyword>
<organism evidence="3 4">
    <name type="scientific">Roseospira navarrensis</name>
    <dbReference type="NCBI Taxonomy" id="140058"/>
    <lineage>
        <taxon>Bacteria</taxon>
        <taxon>Pseudomonadati</taxon>
        <taxon>Pseudomonadota</taxon>
        <taxon>Alphaproteobacteria</taxon>
        <taxon>Rhodospirillales</taxon>
        <taxon>Rhodospirillaceae</taxon>
        <taxon>Roseospira</taxon>
    </lineage>
</organism>
<feature type="transmembrane region" description="Helical" evidence="2">
    <location>
        <begin position="32"/>
        <end position="54"/>
    </location>
</feature>
<evidence type="ECO:0000313" key="4">
    <source>
        <dbReference type="Proteomes" id="UP000434582"/>
    </source>
</evidence>
<protein>
    <submittedName>
        <fullName evidence="3">Uncharacterized protein</fullName>
    </submittedName>
</protein>
<evidence type="ECO:0000256" key="1">
    <source>
        <dbReference type="SAM" id="MobiDB-lite"/>
    </source>
</evidence>
<feature type="transmembrane region" description="Helical" evidence="2">
    <location>
        <begin position="60"/>
        <end position="79"/>
    </location>
</feature>
<sequence length="100" mass="10391">MAAPPPESSPRSSPRSSPGPNGIDPVNVGCNVVFALLLLIPAVGLVVAAVVAVASVPLMVALFPTALTLGGIAVLVLYIRHRRERRRPQPPRADETAPPT</sequence>
<dbReference type="RefSeq" id="WP_153344544.1">
    <property type="nucleotide sequence ID" value="NZ_WIVE01000037.1"/>
</dbReference>
<keyword evidence="2" id="KW-0812">Transmembrane</keyword>
<comment type="caution">
    <text evidence="3">The sequence shown here is derived from an EMBL/GenBank/DDBJ whole genome shotgun (WGS) entry which is preliminary data.</text>
</comment>
<keyword evidence="2" id="KW-1133">Transmembrane helix</keyword>
<proteinExistence type="predicted"/>
<keyword evidence="2" id="KW-0472">Membrane</keyword>
<name>A0A7X2D3X3_9PROT</name>
<gene>
    <name evidence="3" type="ORF">GHC57_12050</name>
</gene>
<evidence type="ECO:0000256" key="2">
    <source>
        <dbReference type="SAM" id="Phobius"/>
    </source>
</evidence>
<dbReference type="Proteomes" id="UP000434582">
    <property type="component" value="Unassembled WGS sequence"/>
</dbReference>
<dbReference type="EMBL" id="WIVE01000037">
    <property type="protein sequence ID" value="MQX37251.1"/>
    <property type="molecule type" value="Genomic_DNA"/>
</dbReference>
<accession>A0A7X2D3X3</accession>
<dbReference type="AlphaFoldDB" id="A0A7X2D3X3"/>
<feature type="compositionally biased region" description="Low complexity" evidence="1">
    <location>
        <begin position="9"/>
        <end position="18"/>
    </location>
</feature>
<reference evidence="3 4" key="1">
    <citation type="submission" date="2019-10" db="EMBL/GenBank/DDBJ databases">
        <title>Draft whole-genome sequence of the purple nonsulfur photosynthetic bacterium Roseospira navarrensis DSM 15114.</title>
        <authorList>
            <person name="Kyndt J.A."/>
            <person name="Meyer T.E."/>
        </authorList>
    </citation>
    <scope>NUCLEOTIDE SEQUENCE [LARGE SCALE GENOMIC DNA]</scope>
    <source>
        <strain evidence="3 4">DSM 15114</strain>
    </source>
</reference>
<evidence type="ECO:0000313" key="3">
    <source>
        <dbReference type="EMBL" id="MQX37251.1"/>
    </source>
</evidence>